<dbReference type="InterPro" id="IPR029277">
    <property type="entry name" value="SVWC_dom"/>
</dbReference>
<comment type="caution">
    <text evidence="5">The sequence shown here is derived from an EMBL/GenBank/DDBJ whole genome shotgun (WGS) entry which is preliminary data.</text>
</comment>
<accession>A0A4C1TTW8</accession>
<comment type="subcellular location">
    <subcellularLocation>
        <location evidence="1">Secreted</location>
    </subcellularLocation>
</comment>
<dbReference type="EMBL" id="BGZK01000086">
    <property type="protein sequence ID" value="GBP17246.1"/>
    <property type="molecule type" value="Genomic_DNA"/>
</dbReference>
<dbReference type="SMART" id="SM01318">
    <property type="entry name" value="SVWC"/>
    <property type="match status" value="1"/>
</dbReference>
<keyword evidence="6" id="KW-1185">Reference proteome</keyword>
<proteinExistence type="predicted"/>
<evidence type="ECO:0000313" key="6">
    <source>
        <dbReference type="Proteomes" id="UP000299102"/>
    </source>
</evidence>
<evidence type="ECO:0000256" key="2">
    <source>
        <dbReference type="ARBA" id="ARBA00022525"/>
    </source>
</evidence>
<evidence type="ECO:0000259" key="4">
    <source>
        <dbReference type="SMART" id="SM01318"/>
    </source>
</evidence>
<evidence type="ECO:0000256" key="3">
    <source>
        <dbReference type="SAM" id="MobiDB-lite"/>
    </source>
</evidence>
<reference evidence="5 6" key="1">
    <citation type="journal article" date="2019" name="Commun. Biol.">
        <title>The bagworm genome reveals a unique fibroin gene that provides high tensile strength.</title>
        <authorList>
            <person name="Kono N."/>
            <person name="Nakamura H."/>
            <person name="Ohtoshi R."/>
            <person name="Tomita M."/>
            <person name="Numata K."/>
            <person name="Arakawa K."/>
        </authorList>
    </citation>
    <scope>NUCLEOTIDE SEQUENCE [LARGE SCALE GENOMIC DNA]</scope>
</reference>
<protein>
    <recommendedName>
        <fullName evidence="4">Single domain-containing protein</fullName>
    </recommendedName>
</protein>
<dbReference type="GO" id="GO:0005576">
    <property type="term" value="C:extracellular region"/>
    <property type="evidence" value="ECO:0007669"/>
    <property type="project" value="UniProtKB-SubCell"/>
</dbReference>
<evidence type="ECO:0000256" key="1">
    <source>
        <dbReference type="ARBA" id="ARBA00004613"/>
    </source>
</evidence>
<dbReference type="Proteomes" id="UP000299102">
    <property type="component" value="Unassembled WGS sequence"/>
</dbReference>
<sequence>MATDGERGYEGQSAPPELSLTGRKETVKAVTSHLYSVREWFVLLCSALGAVLSFPEHSGSKSEKSDNVLGCHIEGLDRILPVGSTAPAPNKCMQYKCDSATATSSSFSAKISSSREGVPAGGAGRCWQILSPLPLNPSSAFRCAEAHSLKPCRVIEDKSKPYPECCPTFDCS</sequence>
<organism evidence="5 6">
    <name type="scientific">Eumeta variegata</name>
    <name type="common">Bagworm moth</name>
    <name type="synonym">Eumeta japonica</name>
    <dbReference type="NCBI Taxonomy" id="151549"/>
    <lineage>
        <taxon>Eukaryota</taxon>
        <taxon>Metazoa</taxon>
        <taxon>Ecdysozoa</taxon>
        <taxon>Arthropoda</taxon>
        <taxon>Hexapoda</taxon>
        <taxon>Insecta</taxon>
        <taxon>Pterygota</taxon>
        <taxon>Neoptera</taxon>
        <taxon>Endopterygota</taxon>
        <taxon>Lepidoptera</taxon>
        <taxon>Glossata</taxon>
        <taxon>Ditrysia</taxon>
        <taxon>Tineoidea</taxon>
        <taxon>Psychidae</taxon>
        <taxon>Oiketicinae</taxon>
        <taxon>Eumeta</taxon>
    </lineage>
</organism>
<keyword evidence="2" id="KW-0964">Secreted</keyword>
<dbReference type="OrthoDB" id="7390288at2759"/>
<dbReference type="AlphaFoldDB" id="A0A4C1TTW8"/>
<feature type="domain" description="Single" evidence="4">
    <location>
        <begin position="71"/>
        <end position="171"/>
    </location>
</feature>
<gene>
    <name evidence="5" type="ORF">EVAR_17742_1</name>
</gene>
<name>A0A4C1TTW8_EUMVA</name>
<evidence type="ECO:0000313" key="5">
    <source>
        <dbReference type="EMBL" id="GBP17246.1"/>
    </source>
</evidence>
<feature type="region of interest" description="Disordered" evidence="3">
    <location>
        <begin position="1"/>
        <end position="20"/>
    </location>
</feature>